<organism evidence="2 3">
    <name type="scientific">Streptomyces leeuwenhoekii</name>
    <dbReference type="NCBI Taxonomy" id="1437453"/>
    <lineage>
        <taxon>Bacteria</taxon>
        <taxon>Bacillati</taxon>
        <taxon>Actinomycetota</taxon>
        <taxon>Actinomycetes</taxon>
        <taxon>Kitasatosporales</taxon>
        <taxon>Streptomycetaceae</taxon>
        <taxon>Streptomyces</taxon>
    </lineage>
</organism>
<evidence type="ECO:0000313" key="2">
    <source>
        <dbReference type="EMBL" id="CQR59522.1"/>
    </source>
</evidence>
<name>A0A0F7VQ54_STRLW</name>
<protein>
    <submittedName>
        <fullName evidence="2">Uncharacterized protein</fullName>
    </submittedName>
</protein>
<dbReference type="RefSeq" id="WP_157840645.1">
    <property type="nucleotide sequence ID" value="NZ_LN831790.1"/>
</dbReference>
<feature type="region of interest" description="Disordered" evidence="1">
    <location>
        <begin position="65"/>
        <end position="108"/>
    </location>
</feature>
<accession>A0A0F7VQ54</accession>
<dbReference type="EMBL" id="LN831790">
    <property type="protein sequence ID" value="CQR59522.1"/>
    <property type="molecule type" value="Genomic_DNA"/>
</dbReference>
<dbReference type="KEGG" id="sle:sle_00600"/>
<reference evidence="2 3" key="1">
    <citation type="submission" date="2015-02" db="EMBL/GenBank/DDBJ databases">
        <authorList>
            <person name="Gomez-Escribano P.J."/>
        </authorList>
    </citation>
    <scope>NUCLEOTIDE SEQUENCE [LARGE SCALE GENOMIC DNA]</scope>
    <source>
        <strain evidence="3">C34 (DSM 42122 / NRRL B-24963)</strain>
    </source>
</reference>
<proteinExistence type="predicted"/>
<evidence type="ECO:0000256" key="1">
    <source>
        <dbReference type="SAM" id="MobiDB-lite"/>
    </source>
</evidence>
<evidence type="ECO:0000313" key="3">
    <source>
        <dbReference type="Proteomes" id="UP000035016"/>
    </source>
</evidence>
<gene>
    <name evidence="2" type="primary">sle_00600</name>
</gene>
<sequence length="108" mass="11421">MVDVTKPDPESGCSRHWPFHPPQGLAPAYLSDTEAATGVLALLCEVIGEPLDHGLAARRYVMSGSSTAGLPSRLPATATPATRHRHSGTDRSTFDGKQSNFDVRGHGA</sequence>
<dbReference type="Proteomes" id="UP000035016">
    <property type="component" value="Chromosome Chromosome"/>
</dbReference>
<dbReference type="AlphaFoldDB" id="A0A0F7VQ54"/>